<evidence type="ECO:0000313" key="4">
    <source>
        <dbReference type="Proteomes" id="UP000887229"/>
    </source>
</evidence>
<feature type="compositionally biased region" description="Low complexity" evidence="1">
    <location>
        <begin position="94"/>
        <end position="104"/>
    </location>
</feature>
<feature type="region of interest" description="Disordered" evidence="1">
    <location>
        <begin position="66"/>
        <end position="164"/>
    </location>
</feature>
<keyword evidence="2" id="KW-1133">Transmembrane helix</keyword>
<dbReference type="PANTHER" id="PTHR28187">
    <property type="entry name" value="PROTEIN RCR1-RELATED"/>
    <property type="match status" value="1"/>
</dbReference>
<evidence type="ECO:0000313" key="3">
    <source>
        <dbReference type="EMBL" id="KAG9257075.1"/>
    </source>
</evidence>
<dbReference type="OrthoDB" id="5149452at2759"/>
<keyword evidence="2" id="KW-0812">Transmembrane</keyword>
<feature type="transmembrane region" description="Helical" evidence="2">
    <location>
        <begin position="36"/>
        <end position="57"/>
    </location>
</feature>
<evidence type="ECO:0000256" key="1">
    <source>
        <dbReference type="SAM" id="MobiDB-lite"/>
    </source>
</evidence>
<proteinExistence type="predicted"/>
<dbReference type="InterPro" id="IPR020999">
    <property type="entry name" value="Chitin_synth_reg_RCR"/>
</dbReference>
<dbReference type="Pfam" id="PF12273">
    <property type="entry name" value="RCR"/>
    <property type="match status" value="1"/>
</dbReference>
<dbReference type="PANTHER" id="PTHR28187:SF1">
    <property type="entry name" value="PROTEIN RCR1-RELATED"/>
    <property type="match status" value="1"/>
</dbReference>
<gene>
    <name evidence="3" type="ORF">F5Z01DRAFT_449909</name>
</gene>
<keyword evidence="2" id="KW-0472">Membrane</keyword>
<dbReference type="Proteomes" id="UP000887229">
    <property type="component" value="Unassembled WGS sequence"/>
</dbReference>
<feature type="compositionally biased region" description="Polar residues" evidence="1">
    <location>
        <begin position="133"/>
        <end position="148"/>
    </location>
</feature>
<organism evidence="3 4">
    <name type="scientific">Emericellopsis atlantica</name>
    <dbReference type="NCBI Taxonomy" id="2614577"/>
    <lineage>
        <taxon>Eukaryota</taxon>
        <taxon>Fungi</taxon>
        <taxon>Dikarya</taxon>
        <taxon>Ascomycota</taxon>
        <taxon>Pezizomycotina</taxon>
        <taxon>Sordariomycetes</taxon>
        <taxon>Hypocreomycetidae</taxon>
        <taxon>Hypocreales</taxon>
        <taxon>Bionectriaceae</taxon>
        <taxon>Emericellopsis</taxon>
    </lineage>
</organism>
<dbReference type="GeneID" id="70290737"/>
<sequence length="164" mass="18554">MDGESIVDHLQKRDRCWTNRYGQRFCESGWYYYGRWVLAGVALLIFLLVLLSCCCLARRRRKRGTKPVYGTGWMAPPPKYGAHQNDHQLGHVEQGWGQNQGQWAQPPPPAYGQPPHQPQNKGTAYAPNDGYYGNQNYSGQTGLQSPPNAYQPENHVYPPPPGVK</sequence>
<comment type="caution">
    <text evidence="3">The sequence shown here is derived from an EMBL/GenBank/DDBJ whole genome shotgun (WGS) entry which is preliminary data.</text>
</comment>
<protein>
    <submittedName>
        <fullName evidence="3">Chitin synthesis regulation, resistance to congo red-domain-containing protein</fullName>
    </submittedName>
</protein>
<reference evidence="3" key="1">
    <citation type="journal article" date="2021" name="IMA Fungus">
        <title>Genomic characterization of three marine fungi, including Emericellopsis atlantica sp. nov. with signatures of a generalist lifestyle and marine biomass degradation.</title>
        <authorList>
            <person name="Hagestad O.C."/>
            <person name="Hou L."/>
            <person name="Andersen J.H."/>
            <person name="Hansen E.H."/>
            <person name="Altermark B."/>
            <person name="Li C."/>
            <person name="Kuhnert E."/>
            <person name="Cox R.J."/>
            <person name="Crous P.W."/>
            <person name="Spatafora J.W."/>
            <person name="Lail K."/>
            <person name="Amirebrahimi M."/>
            <person name="Lipzen A."/>
            <person name="Pangilinan J."/>
            <person name="Andreopoulos W."/>
            <person name="Hayes R.D."/>
            <person name="Ng V."/>
            <person name="Grigoriev I.V."/>
            <person name="Jackson S.A."/>
            <person name="Sutton T.D.S."/>
            <person name="Dobson A.D.W."/>
            <person name="Rama T."/>
        </authorList>
    </citation>
    <scope>NUCLEOTIDE SEQUENCE</scope>
    <source>
        <strain evidence="3">TS7</strain>
    </source>
</reference>
<dbReference type="GO" id="GO:0016192">
    <property type="term" value="P:vesicle-mediated transport"/>
    <property type="evidence" value="ECO:0007669"/>
    <property type="project" value="TreeGrafter"/>
</dbReference>
<name>A0A9P7ZSW7_9HYPO</name>
<feature type="compositionally biased region" description="Pro residues" evidence="1">
    <location>
        <begin position="105"/>
        <end position="117"/>
    </location>
</feature>
<evidence type="ECO:0000256" key="2">
    <source>
        <dbReference type="SAM" id="Phobius"/>
    </source>
</evidence>
<dbReference type="RefSeq" id="XP_046120999.1">
    <property type="nucleotide sequence ID" value="XM_046259834.1"/>
</dbReference>
<accession>A0A9P7ZSW7</accession>
<dbReference type="EMBL" id="MU251246">
    <property type="protein sequence ID" value="KAG9257075.1"/>
    <property type="molecule type" value="Genomic_DNA"/>
</dbReference>
<keyword evidence="4" id="KW-1185">Reference proteome</keyword>
<dbReference type="AlphaFoldDB" id="A0A9P7ZSW7"/>